<sequence>MLQVAQANKPQGRHPDNIEASYTLVRNKSCYSCSAESSERSGTGTGVKLKASRYLSEAKPLVSCSAHLHGRLMEDDSHTLRASDNPCEALGAHSGALEDFLVCSDLFNLVLRLSKDMSAEACRRCGNRRNFIIIIFQCLNNRGAIKDCNRLTRSKKNPALL</sequence>
<dbReference type="Proteomes" id="UP001283361">
    <property type="component" value="Unassembled WGS sequence"/>
</dbReference>
<proteinExistence type="predicted"/>
<reference evidence="1" key="1">
    <citation type="journal article" date="2023" name="G3 (Bethesda)">
        <title>A reference genome for the long-term kleptoplast-retaining sea slug Elysia crispata morphotype clarki.</title>
        <authorList>
            <person name="Eastman K.E."/>
            <person name="Pendleton A.L."/>
            <person name="Shaikh M.A."/>
            <person name="Suttiyut T."/>
            <person name="Ogas R."/>
            <person name="Tomko P."/>
            <person name="Gavelis G."/>
            <person name="Widhalm J.R."/>
            <person name="Wisecaver J.H."/>
        </authorList>
    </citation>
    <scope>NUCLEOTIDE SEQUENCE</scope>
    <source>
        <strain evidence="1">ECLA1</strain>
    </source>
</reference>
<protein>
    <submittedName>
        <fullName evidence="1">Uncharacterized protein</fullName>
    </submittedName>
</protein>
<accession>A0AAE1AIH2</accession>
<name>A0AAE1AIH2_9GAST</name>
<evidence type="ECO:0000313" key="1">
    <source>
        <dbReference type="EMBL" id="KAK3787362.1"/>
    </source>
</evidence>
<gene>
    <name evidence="1" type="ORF">RRG08_065363</name>
</gene>
<keyword evidence="2" id="KW-1185">Reference proteome</keyword>
<dbReference type="EMBL" id="JAWDGP010001866">
    <property type="protein sequence ID" value="KAK3787362.1"/>
    <property type="molecule type" value="Genomic_DNA"/>
</dbReference>
<dbReference type="AlphaFoldDB" id="A0AAE1AIH2"/>
<comment type="caution">
    <text evidence="1">The sequence shown here is derived from an EMBL/GenBank/DDBJ whole genome shotgun (WGS) entry which is preliminary data.</text>
</comment>
<evidence type="ECO:0000313" key="2">
    <source>
        <dbReference type="Proteomes" id="UP001283361"/>
    </source>
</evidence>
<organism evidence="1 2">
    <name type="scientific">Elysia crispata</name>
    <name type="common">lettuce slug</name>
    <dbReference type="NCBI Taxonomy" id="231223"/>
    <lineage>
        <taxon>Eukaryota</taxon>
        <taxon>Metazoa</taxon>
        <taxon>Spiralia</taxon>
        <taxon>Lophotrochozoa</taxon>
        <taxon>Mollusca</taxon>
        <taxon>Gastropoda</taxon>
        <taxon>Heterobranchia</taxon>
        <taxon>Euthyneura</taxon>
        <taxon>Panpulmonata</taxon>
        <taxon>Sacoglossa</taxon>
        <taxon>Placobranchoidea</taxon>
        <taxon>Plakobranchidae</taxon>
        <taxon>Elysia</taxon>
    </lineage>
</organism>